<dbReference type="PANTHER" id="PTHR24421:SF10">
    <property type="entry name" value="NITRATE_NITRITE SENSOR PROTEIN NARQ"/>
    <property type="match status" value="1"/>
</dbReference>
<keyword evidence="12" id="KW-1185">Reference proteome</keyword>
<gene>
    <name evidence="11" type="ORF">JFL43_19875</name>
</gene>
<keyword evidence="5" id="KW-0547">Nucleotide-binding</keyword>
<dbReference type="SUPFAM" id="SSF55874">
    <property type="entry name" value="ATPase domain of HSP90 chaperone/DNA topoisomerase II/histidine kinase"/>
    <property type="match status" value="1"/>
</dbReference>
<proteinExistence type="predicted"/>
<evidence type="ECO:0000256" key="1">
    <source>
        <dbReference type="ARBA" id="ARBA00000085"/>
    </source>
</evidence>
<feature type="domain" description="Signal transduction histidine kinase subgroup 3 dimerisation and phosphoacceptor" evidence="10">
    <location>
        <begin position="174"/>
        <end position="233"/>
    </location>
</feature>
<reference evidence="11 12" key="1">
    <citation type="submission" date="2020-12" db="EMBL/GenBank/DDBJ databases">
        <title>YIM B01967 draft genome.</title>
        <authorList>
            <person name="Yan X."/>
        </authorList>
    </citation>
    <scope>NUCLEOTIDE SEQUENCE [LARGE SCALE GENOMIC DNA]</scope>
    <source>
        <strain evidence="11 12">YIM B01967</strain>
    </source>
</reference>
<feature type="transmembrane region" description="Helical" evidence="9">
    <location>
        <begin position="97"/>
        <end position="113"/>
    </location>
</feature>
<keyword evidence="6 11" id="KW-0418">Kinase</keyword>
<dbReference type="Pfam" id="PF07730">
    <property type="entry name" value="HisKA_3"/>
    <property type="match status" value="1"/>
</dbReference>
<dbReference type="PANTHER" id="PTHR24421">
    <property type="entry name" value="NITRATE/NITRITE SENSOR PROTEIN NARX-RELATED"/>
    <property type="match status" value="1"/>
</dbReference>
<evidence type="ECO:0000256" key="5">
    <source>
        <dbReference type="ARBA" id="ARBA00022741"/>
    </source>
</evidence>
<protein>
    <recommendedName>
        <fullName evidence="2">histidine kinase</fullName>
        <ecNumber evidence="2">2.7.13.3</ecNumber>
    </recommendedName>
</protein>
<dbReference type="CDD" id="cd16917">
    <property type="entry name" value="HATPase_UhpB-NarQ-NarX-like"/>
    <property type="match status" value="1"/>
</dbReference>
<organism evidence="11 12">
    <name type="scientific">Viridibacillus soli</name>
    <dbReference type="NCBI Taxonomy" id="2798301"/>
    <lineage>
        <taxon>Bacteria</taxon>
        <taxon>Bacillati</taxon>
        <taxon>Bacillota</taxon>
        <taxon>Bacilli</taxon>
        <taxon>Bacillales</taxon>
        <taxon>Caryophanaceae</taxon>
        <taxon>Viridibacillus</taxon>
    </lineage>
</organism>
<evidence type="ECO:0000256" key="4">
    <source>
        <dbReference type="ARBA" id="ARBA00022679"/>
    </source>
</evidence>
<dbReference type="GO" id="GO:0016301">
    <property type="term" value="F:kinase activity"/>
    <property type="evidence" value="ECO:0007669"/>
    <property type="project" value="UniProtKB-KW"/>
</dbReference>
<name>A0ABS1HCB2_9BACL</name>
<feature type="transmembrane region" description="Helical" evidence="9">
    <location>
        <begin position="6"/>
        <end position="25"/>
    </location>
</feature>
<dbReference type="InterPro" id="IPR011712">
    <property type="entry name" value="Sig_transdc_His_kin_sub3_dim/P"/>
</dbReference>
<dbReference type="Gene3D" id="3.30.565.10">
    <property type="entry name" value="Histidine kinase-like ATPase, C-terminal domain"/>
    <property type="match status" value="1"/>
</dbReference>
<feature type="transmembrane region" description="Helical" evidence="9">
    <location>
        <begin position="32"/>
        <end position="50"/>
    </location>
</feature>
<dbReference type="InterPro" id="IPR036890">
    <property type="entry name" value="HATPase_C_sf"/>
</dbReference>
<evidence type="ECO:0000256" key="6">
    <source>
        <dbReference type="ARBA" id="ARBA00022777"/>
    </source>
</evidence>
<comment type="catalytic activity">
    <reaction evidence="1">
        <text>ATP + protein L-histidine = ADP + protein N-phospho-L-histidine.</text>
        <dbReference type="EC" id="2.7.13.3"/>
    </reaction>
</comment>
<keyword evidence="8" id="KW-0902">Two-component regulatory system</keyword>
<accession>A0ABS1HCB2</accession>
<dbReference type="EMBL" id="JAEOAH010000047">
    <property type="protein sequence ID" value="MBK3497053.1"/>
    <property type="molecule type" value="Genomic_DNA"/>
</dbReference>
<evidence type="ECO:0000256" key="3">
    <source>
        <dbReference type="ARBA" id="ARBA00022553"/>
    </source>
</evidence>
<evidence type="ECO:0000259" key="10">
    <source>
        <dbReference type="Pfam" id="PF07730"/>
    </source>
</evidence>
<keyword evidence="9" id="KW-0472">Membrane</keyword>
<keyword evidence="7" id="KW-0067">ATP-binding</keyword>
<evidence type="ECO:0000256" key="2">
    <source>
        <dbReference type="ARBA" id="ARBA00012438"/>
    </source>
</evidence>
<dbReference type="InterPro" id="IPR050482">
    <property type="entry name" value="Sensor_HK_TwoCompSys"/>
</dbReference>
<dbReference type="Proteomes" id="UP000618943">
    <property type="component" value="Unassembled WGS sequence"/>
</dbReference>
<comment type="caution">
    <text evidence="11">The sequence shown here is derived from an EMBL/GenBank/DDBJ whole genome shotgun (WGS) entry which is preliminary data.</text>
</comment>
<dbReference type="RefSeq" id="WP_200750357.1">
    <property type="nucleotide sequence ID" value="NZ_JAEOAH010000047.1"/>
</dbReference>
<sequence length="364" mass="41909">MVRELIIRYIGLTSTIGVFLIHIFLTEGAVTNAIFIVAAILCLYFFIPLSKVPLVNYLLMGLFIPVGEVFSIDIVYLLPMYAFFIIEGAFQLKQRDYTIFISWILFIFIVLTAMEIMPFLPLTLILAICISSYLLQQFYENVIEKSELYTGLLGQYRMLKRSFVEQEQVARAEERTKIARDIHDSVGHKLTALLMQLEILSIHKKIDGIEEMKELARESLNETRYAVRQLKTSEASGIQSVIQLIRKLEMESHLHIRFTFETGVLSLSISNEQSIVLYRVLQESLTNAMKYSDSKEVDVILRQNSLQNVQVIVKNKVLKLETFEFGFGLTNMMGRVEEIGGELRVRQTEQHFIVEGTFPLKVRV</sequence>
<dbReference type="Gene3D" id="1.20.5.1930">
    <property type="match status" value="1"/>
</dbReference>
<evidence type="ECO:0000313" key="11">
    <source>
        <dbReference type="EMBL" id="MBK3497053.1"/>
    </source>
</evidence>
<keyword evidence="9" id="KW-1133">Transmembrane helix</keyword>
<feature type="transmembrane region" description="Helical" evidence="9">
    <location>
        <begin position="62"/>
        <end position="85"/>
    </location>
</feature>
<evidence type="ECO:0000256" key="7">
    <source>
        <dbReference type="ARBA" id="ARBA00022840"/>
    </source>
</evidence>
<keyword evidence="9" id="KW-0812">Transmembrane</keyword>
<evidence type="ECO:0000256" key="9">
    <source>
        <dbReference type="SAM" id="Phobius"/>
    </source>
</evidence>
<keyword evidence="3" id="KW-0597">Phosphoprotein</keyword>
<dbReference type="EC" id="2.7.13.3" evidence="2"/>
<evidence type="ECO:0000313" key="12">
    <source>
        <dbReference type="Proteomes" id="UP000618943"/>
    </source>
</evidence>
<evidence type="ECO:0000256" key="8">
    <source>
        <dbReference type="ARBA" id="ARBA00023012"/>
    </source>
</evidence>
<keyword evidence="4" id="KW-0808">Transferase</keyword>